<accession>A0A916UB16</accession>
<dbReference type="SUPFAM" id="SSF53822">
    <property type="entry name" value="Periplasmic binding protein-like I"/>
    <property type="match status" value="1"/>
</dbReference>
<dbReference type="InterPro" id="IPR051010">
    <property type="entry name" value="BCAA_transport"/>
</dbReference>
<feature type="signal peptide" evidence="4">
    <location>
        <begin position="1"/>
        <end position="23"/>
    </location>
</feature>
<dbReference type="Proteomes" id="UP000637002">
    <property type="component" value="Unassembled WGS sequence"/>
</dbReference>
<dbReference type="PANTHER" id="PTHR30483:SF38">
    <property type="entry name" value="BLR7848 PROTEIN"/>
    <property type="match status" value="1"/>
</dbReference>
<comment type="caution">
    <text evidence="6">The sequence shown here is derived from an EMBL/GenBank/DDBJ whole genome shotgun (WGS) entry which is preliminary data.</text>
</comment>
<evidence type="ECO:0000313" key="6">
    <source>
        <dbReference type="EMBL" id="GGC66363.1"/>
    </source>
</evidence>
<comment type="similarity">
    <text evidence="1">Belongs to the leucine-binding protein family.</text>
</comment>
<protein>
    <submittedName>
        <fullName evidence="6">Branched-chain amino acid ABC transporter substrate-binding protein</fullName>
    </submittedName>
</protein>
<dbReference type="InterPro" id="IPR028081">
    <property type="entry name" value="Leu-bd"/>
</dbReference>
<reference evidence="6" key="1">
    <citation type="journal article" date="2014" name="Int. J. Syst. Evol. Microbiol.">
        <title>Complete genome sequence of Corynebacterium casei LMG S-19264T (=DSM 44701T), isolated from a smear-ripened cheese.</title>
        <authorList>
            <consortium name="US DOE Joint Genome Institute (JGI-PGF)"/>
            <person name="Walter F."/>
            <person name="Albersmeier A."/>
            <person name="Kalinowski J."/>
            <person name="Ruckert C."/>
        </authorList>
    </citation>
    <scope>NUCLEOTIDE SEQUENCE</scope>
    <source>
        <strain evidence="6">CGMCC 1.12919</strain>
    </source>
</reference>
<dbReference type="AlphaFoldDB" id="A0A916UB16"/>
<gene>
    <name evidence="6" type="primary">livK-2</name>
    <name evidence="6" type="ORF">GCM10010994_26180</name>
</gene>
<evidence type="ECO:0000256" key="3">
    <source>
        <dbReference type="ARBA" id="ARBA00022970"/>
    </source>
</evidence>
<sequence length="387" mass="40607">MNKTTCKSWRRAAAVGATLGALALPLAAAAADAPVKIGTVLSLSGPAAVFGLPERDAINVVAKKLGFKSPGGRPFELVLHDDKSNPTEAARAVTQVINNDKVVVVVGPSTGSGILAAGPIASRLKVPLIAPAGTMAVGDRKNEFWPWVFRMAINDATSIEFILKDMAKSKAKKVGVLYQEDAYGKTGVDLAKEIAPKLGLEVVETVSAPYSATDLTAQATRLRNAGVDTVFLQVSIAALGTSFLKAARQIGLDKPIYANAGLAQRSFAENVGPEADGLRTLSIGNLPFEPIAEEKELSDLLKADGKVPQGWGEIVGANGLLAALAAIDAQAGKEITGESMRTALEGLCGFRSYARGKICYSPDNHDGWDGSSLTIVEIRDKKMRTLD</sequence>
<keyword evidence="3" id="KW-0029">Amino-acid transport</keyword>
<keyword evidence="7" id="KW-1185">Reference proteome</keyword>
<dbReference type="Gene3D" id="3.40.50.2300">
    <property type="match status" value="2"/>
</dbReference>
<feature type="chain" id="PRO_5037242471" evidence="4">
    <location>
        <begin position="24"/>
        <end position="387"/>
    </location>
</feature>
<dbReference type="PANTHER" id="PTHR30483">
    <property type="entry name" value="LEUCINE-SPECIFIC-BINDING PROTEIN"/>
    <property type="match status" value="1"/>
</dbReference>
<keyword evidence="2 4" id="KW-0732">Signal</keyword>
<proteinExistence type="inferred from homology"/>
<dbReference type="Pfam" id="PF13458">
    <property type="entry name" value="Peripla_BP_6"/>
    <property type="match status" value="1"/>
</dbReference>
<dbReference type="RefSeq" id="WP_188609601.1">
    <property type="nucleotide sequence ID" value="NZ_BMGG01000004.1"/>
</dbReference>
<evidence type="ECO:0000256" key="2">
    <source>
        <dbReference type="ARBA" id="ARBA00022729"/>
    </source>
</evidence>
<feature type="domain" description="Leucine-binding protein" evidence="5">
    <location>
        <begin position="34"/>
        <end position="370"/>
    </location>
</feature>
<name>A0A916UB16_9HYPH</name>
<reference evidence="6" key="2">
    <citation type="submission" date="2020-09" db="EMBL/GenBank/DDBJ databases">
        <authorList>
            <person name="Sun Q."/>
            <person name="Zhou Y."/>
        </authorList>
    </citation>
    <scope>NUCLEOTIDE SEQUENCE</scope>
    <source>
        <strain evidence="6">CGMCC 1.12919</strain>
    </source>
</reference>
<evidence type="ECO:0000256" key="1">
    <source>
        <dbReference type="ARBA" id="ARBA00010062"/>
    </source>
</evidence>
<evidence type="ECO:0000313" key="7">
    <source>
        <dbReference type="Proteomes" id="UP000637002"/>
    </source>
</evidence>
<dbReference type="InterPro" id="IPR028082">
    <property type="entry name" value="Peripla_BP_I"/>
</dbReference>
<dbReference type="EMBL" id="BMGG01000004">
    <property type="protein sequence ID" value="GGC66363.1"/>
    <property type="molecule type" value="Genomic_DNA"/>
</dbReference>
<organism evidence="6 7">
    <name type="scientific">Chelatococcus reniformis</name>
    <dbReference type="NCBI Taxonomy" id="1494448"/>
    <lineage>
        <taxon>Bacteria</taxon>
        <taxon>Pseudomonadati</taxon>
        <taxon>Pseudomonadota</taxon>
        <taxon>Alphaproteobacteria</taxon>
        <taxon>Hyphomicrobiales</taxon>
        <taxon>Chelatococcaceae</taxon>
        <taxon>Chelatococcus</taxon>
    </lineage>
</organism>
<evidence type="ECO:0000256" key="4">
    <source>
        <dbReference type="SAM" id="SignalP"/>
    </source>
</evidence>
<evidence type="ECO:0000259" key="5">
    <source>
        <dbReference type="Pfam" id="PF13458"/>
    </source>
</evidence>
<dbReference type="GO" id="GO:0006865">
    <property type="term" value="P:amino acid transport"/>
    <property type="evidence" value="ECO:0007669"/>
    <property type="project" value="UniProtKB-KW"/>
</dbReference>
<keyword evidence="3" id="KW-0813">Transport</keyword>